<evidence type="ECO:0000313" key="2">
    <source>
        <dbReference type="EMBL" id="GLB43402.1"/>
    </source>
</evidence>
<proteinExistence type="predicted"/>
<accession>A0A9P3PUY5</accession>
<dbReference type="OrthoDB" id="3265692at2759"/>
<feature type="region of interest" description="Disordered" evidence="1">
    <location>
        <begin position="121"/>
        <end position="198"/>
    </location>
</feature>
<dbReference type="Proteomes" id="UP001063166">
    <property type="component" value="Unassembled WGS sequence"/>
</dbReference>
<name>A0A9P3PUY5_LYOSH</name>
<feature type="compositionally biased region" description="Low complexity" evidence="1">
    <location>
        <begin position="172"/>
        <end position="190"/>
    </location>
</feature>
<evidence type="ECO:0000256" key="1">
    <source>
        <dbReference type="SAM" id="MobiDB-lite"/>
    </source>
</evidence>
<protein>
    <submittedName>
        <fullName evidence="2">Uncharacterized protein</fullName>
    </submittedName>
</protein>
<feature type="region of interest" description="Disordered" evidence="1">
    <location>
        <begin position="1"/>
        <end position="22"/>
    </location>
</feature>
<evidence type="ECO:0000313" key="3">
    <source>
        <dbReference type="Proteomes" id="UP001063166"/>
    </source>
</evidence>
<feature type="region of interest" description="Disordered" evidence="1">
    <location>
        <begin position="211"/>
        <end position="254"/>
    </location>
</feature>
<sequence>MPSKDSPTRPAHKRSVSSMSAKTYFTAHAGIGHRTSSEERTQYAYVDFSTNGTTRTSSRIMTSVRRSIGSFPKKRGPQSPRPSDYGMISTPAERTVSTSTRYRDYNANSRPTVEQIAMGLHTSRTPHLRPLSPSPNPYSHSHRSASPVILPPAPARSSLKKPTTLPAKFAENNPASSSSTTVTSTNSPAPRSSTSSITSIKVRMARFLPRYRNASAPPSVLSSSGSSPRTSVEFHTPKKAVRFSTQVEPVSDEA</sequence>
<dbReference type="EMBL" id="BRPK01000013">
    <property type="protein sequence ID" value="GLB43402.1"/>
    <property type="molecule type" value="Genomic_DNA"/>
</dbReference>
<organism evidence="2 3">
    <name type="scientific">Lyophyllum shimeji</name>
    <name type="common">Hon-shimeji</name>
    <name type="synonym">Tricholoma shimeji</name>
    <dbReference type="NCBI Taxonomy" id="47721"/>
    <lineage>
        <taxon>Eukaryota</taxon>
        <taxon>Fungi</taxon>
        <taxon>Dikarya</taxon>
        <taxon>Basidiomycota</taxon>
        <taxon>Agaricomycotina</taxon>
        <taxon>Agaricomycetes</taxon>
        <taxon>Agaricomycetidae</taxon>
        <taxon>Agaricales</taxon>
        <taxon>Tricholomatineae</taxon>
        <taxon>Lyophyllaceae</taxon>
        <taxon>Lyophyllum</taxon>
    </lineage>
</organism>
<feature type="compositionally biased region" description="Polar residues" evidence="1">
    <location>
        <begin position="53"/>
        <end position="65"/>
    </location>
</feature>
<feature type="compositionally biased region" description="Low complexity" evidence="1">
    <location>
        <begin position="215"/>
        <end position="231"/>
    </location>
</feature>
<dbReference type="AlphaFoldDB" id="A0A9P3PUY5"/>
<reference evidence="2" key="1">
    <citation type="submission" date="2022-07" db="EMBL/GenBank/DDBJ databases">
        <title>The genome of Lyophyllum shimeji provides insight into the initial evolution of ectomycorrhizal fungal genome.</title>
        <authorList>
            <person name="Kobayashi Y."/>
            <person name="Shibata T."/>
            <person name="Hirakawa H."/>
            <person name="Shigenobu S."/>
            <person name="Nishiyama T."/>
            <person name="Yamada A."/>
            <person name="Hasebe M."/>
            <person name="Kawaguchi M."/>
        </authorList>
    </citation>
    <scope>NUCLEOTIDE SEQUENCE</scope>
    <source>
        <strain evidence="2">AT787</strain>
    </source>
</reference>
<keyword evidence="3" id="KW-1185">Reference proteome</keyword>
<feature type="region of interest" description="Disordered" evidence="1">
    <location>
        <begin position="53"/>
        <end position="102"/>
    </location>
</feature>
<comment type="caution">
    <text evidence="2">The sequence shown here is derived from an EMBL/GenBank/DDBJ whole genome shotgun (WGS) entry which is preliminary data.</text>
</comment>
<gene>
    <name evidence="2" type="ORF">LshimejAT787_1303030</name>
</gene>